<reference evidence="1 2" key="1">
    <citation type="submission" date="2012-10" db="EMBL/GenBank/DDBJ databases">
        <authorList>
            <person name="Zafar N."/>
            <person name="Inman J."/>
            <person name="Hall N."/>
            <person name="Lorenzi H."/>
            <person name="Caler E."/>
        </authorList>
    </citation>
    <scope>NUCLEOTIDE SEQUENCE [LARGE SCALE GENOMIC DNA]</scope>
    <source>
        <strain evidence="1 2">IP1</strain>
    </source>
</reference>
<dbReference type="AlphaFoldDB" id="A0A0A1U5U8"/>
<feature type="non-terminal residue" evidence="1">
    <location>
        <position position="129"/>
    </location>
</feature>
<dbReference type="InterPro" id="IPR016159">
    <property type="entry name" value="Cullin_repeat-like_dom_sf"/>
</dbReference>
<evidence type="ECO:0000313" key="2">
    <source>
        <dbReference type="Proteomes" id="UP000014680"/>
    </source>
</evidence>
<protein>
    <submittedName>
        <fullName evidence="1">Cullin family protein</fullName>
    </submittedName>
</protein>
<gene>
    <name evidence="1" type="ORF">EIN_226080</name>
</gene>
<dbReference type="Proteomes" id="UP000014680">
    <property type="component" value="Unassembled WGS sequence"/>
</dbReference>
<name>A0A0A1U5U8_ENTIV</name>
<organism evidence="1 2">
    <name type="scientific">Entamoeba invadens IP1</name>
    <dbReference type="NCBI Taxonomy" id="370355"/>
    <lineage>
        <taxon>Eukaryota</taxon>
        <taxon>Amoebozoa</taxon>
        <taxon>Evosea</taxon>
        <taxon>Archamoebae</taxon>
        <taxon>Mastigamoebida</taxon>
        <taxon>Entamoebidae</taxon>
        <taxon>Entamoeba</taxon>
    </lineage>
</organism>
<accession>A0A0A1U5U8</accession>
<dbReference type="KEGG" id="eiv:EIN_226080"/>
<evidence type="ECO:0000313" key="1">
    <source>
        <dbReference type="EMBL" id="ELP88245.1"/>
    </source>
</evidence>
<dbReference type="VEuPathDB" id="AmoebaDB:EIN_226080"/>
<proteinExistence type="predicted"/>
<sequence>MTSTIFQLKKASAVKFVGVKNTGLPRESLDNKMKEVGECLVQIVNHEKPRLPLDFIYSDVLDICYAPNKETIEKMIGLVDTILNDLAKKTRAHLSLDESLENLNLNYLEFSKTLRLLKNLFIPFDRVSK</sequence>
<feature type="non-terminal residue" evidence="1">
    <location>
        <position position="1"/>
    </location>
</feature>
<dbReference type="SUPFAM" id="SSF74788">
    <property type="entry name" value="Cullin repeat-like"/>
    <property type="match status" value="1"/>
</dbReference>
<dbReference type="RefSeq" id="XP_004255016.1">
    <property type="nucleotide sequence ID" value="XM_004254968.1"/>
</dbReference>
<dbReference type="Gene3D" id="1.20.1310.10">
    <property type="entry name" value="Cullin Repeats"/>
    <property type="match status" value="1"/>
</dbReference>
<dbReference type="EMBL" id="KB206756">
    <property type="protein sequence ID" value="ELP88245.1"/>
    <property type="molecule type" value="Genomic_DNA"/>
</dbReference>
<keyword evidence="2" id="KW-1185">Reference proteome</keyword>
<dbReference type="GeneID" id="14887273"/>